<dbReference type="InterPro" id="IPR036388">
    <property type="entry name" value="WH-like_DNA-bd_sf"/>
</dbReference>
<dbReference type="InterPro" id="IPR014284">
    <property type="entry name" value="RNA_pol_sigma-70_dom"/>
</dbReference>
<comment type="similarity">
    <text evidence="1">Belongs to the sigma-70 factor family. ECF subfamily.</text>
</comment>
<evidence type="ECO:0000313" key="9">
    <source>
        <dbReference type="Proteomes" id="UP000739538"/>
    </source>
</evidence>
<accession>A0A956NDH1</accession>
<evidence type="ECO:0000256" key="2">
    <source>
        <dbReference type="ARBA" id="ARBA00023015"/>
    </source>
</evidence>
<evidence type="ECO:0000256" key="3">
    <source>
        <dbReference type="ARBA" id="ARBA00023082"/>
    </source>
</evidence>
<proteinExistence type="inferred from homology"/>
<dbReference type="Gene3D" id="1.10.1740.10">
    <property type="match status" value="1"/>
</dbReference>
<dbReference type="CDD" id="cd06171">
    <property type="entry name" value="Sigma70_r4"/>
    <property type="match status" value="1"/>
</dbReference>
<evidence type="ECO:0000259" key="7">
    <source>
        <dbReference type="Pfam" id="PF08281"/>
    </source>
</evidence>
<evidence type="ECO:0000313" key="8">
    <source>
        <dbReference type="EMBL" id="MCA9756732.1"/>
    </source>
</evidence>
<dbReference type="NCBIfam" id="TIGR02937">
    <property type="entry name" value="sigma70-ECF"/>
    <property type="match status" value="1"/>
</dbReference>
<dbReference type="AlphaFoldDB" id="A0A956NDH1"/>
<reference evidence="8" key="1">
    <citation type="submission" date="2020-04" db="EMBL/GenBank/DDBJ databases">
        <authorList>
            <person name="Zhang T."/>
        </authorList>
    </citation>
    <scope>NUCLEOTIDE SEQUENCE</scope>
    <source>
        <strain evidence="8">HKST-UBA02</strain>
    </source>
</reference>
<dbReference type="EMBL" id="JAGQHS010000065">
    <property type="protein sequence ID" value="MCA9756732.1"/>
    <property type="molecule type" value="Genomic_DNA"/>
</dbReference>
<evidence type="ECO:0000256" key="1">
    <source>
        <dbReference type="ARBA" id="ARBA00010641"/>
    </source>
</evidence>
<dbReference type="GO" id="GO:0003677">
    <property type="term" value="F:DNA binding"/>
    <property type="evidence" value="ECO:0007669"/>
    <property type="project" value="InterPro"/>
</dbReference>
<keyword evidence="2" id="KW-0805">Transcription regulation</keyword>
<dbReference type="Pfam" id="PF08281">
    <property type="entry name" value="Sigma70_r4_2"/>
    <property type="match status" value="1"/>
</dbReference>
<keyword evidence="3" id="KW-0731">Sigma factor</keyword>
<comment type="caution">
    <text evidence="8">The sequence shown here is derived from an EMBL/GenBank/DDBJ whole genome shotgun (WGS) entry which is preliminary data.</text>
</comment>
<dbReference type="SUPFAM" id="SSF88946">
    <property type="entry name" value="Sigma2 domain of RNA polymerase sigma factors"/>
    <property type="match status" value="1"/>
</dbReference>
<dbReference type="PANTHER" id="PTHR43133:SF62">
    <property type="entry name" value="RNA POLYMERASE SIGMA FACTOR SIGZ"/>
    <property type="match status" value="1"/>
</dbReference>
<feature type="domain" description="RNA polymerase sigma factor 70 region 4 type 2" evidence="7">
    <location>
        <begin position="171"/>
        <end position="222"/>
    </location>
</feature>
<organism evidence="8 9">
    <name type="scientific">Eiseniibacteriota bacterium</name>
    <dbReference type="NCBI Taxonomy" id="2212470"/>
    <lineage>
        <taxon>Bacteria</taxon>
        <taxon>Candidatus Eiseniibacteriota</taxon>
    </lineage>
</organism>
<reference evidence="8" key="2">
    <citation type="journal article" date="2021" name="Microbiome">
        <title>Successional dynamics and alternative stable states in a saline activated sludge microbial community over 9 years.</title>
        <authorList>
            <person name="Wang Y."/>
            <person name="Ye J."/>
            <person name="Ju F."/>
            <person name="Liu L."/>
            <person name="Boyd J.A."/>
            <person name="Deng Y."/>
            <person name="Parks D.H."/>
            <person name="Jiang X."/>
            <person name="Yin X."/>
            <person name="Woodcroft B.J."/>
            <person name="Tyson G.W."/>
            <person name="Hugenholtz P."/>
            <person name="Polz M.F."/>
            <person name="Zhang T."/>
        </authorList>
    </citation>
    <scope>NUCLEOTIDE SEQUENCE</scope>
    <source>
        <strain evidence="8">HKST-UBA02</strain>
    </source>
</reference>
<gene>
    <name evidence="8" type="ORF">KDA27_13085</name>
</gene>
<evidence type="ECO:0000256" key="5">
    <source>
        <dbReference type="SAM" id="MobiDB-lite"/>
    </source>
</evidence>
<dbReference type="InterPro" id="IPR013324">
    <property type="entry name" value="RNA_pol_sigma_r3/r4-like"/>
</dbReference>
<dbReference type="SUPFAM" id="SSF88659">
    <property type="entry name" value="Sigma3 and sigma4 domains of RNA polymerase sigma factors"/>
    <property type="match status" value="1"/>
</dbReference>
<feature type="compositionally biased region" description="Basic and acidic residues" evidence="5">
    <location>
        <begin position="125"/>
        <end position="136"/>
    </location>
</feature>
<feature type="region of interest" description="Disordered" evidence="5">
    <location>
        <begin position="111"/>
        <end position="147"/>
    </location>
</feature>
<keyword evidence="4" id="KW-0804">Transcription</keyword>
<feature type="region of interest" description="Disordered" evidence="5">
    <location>
        <begin position="249"/>
        <end position="277"/>
    </location>
</feature>
<name>A0A956NDH1_UNCEI</name>
<evidence type="ECO:0000256" key="4">
    <source>
        <dbReference type="ARBA" id="ARBA00023163"/>
    </source>
</evidence>
<dbReference type="GO" id="GO:0006352">
    <property type="term" value="P:DNA-templated transcription initiation"/>
    <property type="evidence" value="ECO:0007669"/>
    <property type="project" value="InterPro"/>
</dbReference>
<sequence length="277" mass="31135">MLRDRDVLRYRYLLWDGDVLLRREPRVRLPVNRPGTEPTTEEVWNQLRVRVRNYLRSRVSDPDDAEDLLQEVFLRVHRGLGSLRSEEALDGWVARIVRNVITDHIRARAARRNGANGHGGSPASSEHDADDRDRGTHPTGVDGTFASEIGIVPAEVDEREERRSREQIAACLLPLMSVLPADQREALELTEVRGLTQKEAAELVGLSVPGMKSRVQRAKHRLREVMDACCRLHFDARGNLLDCTSRNCADSASGPPGESGRDSQEHCAPPDFRRSKG</sequence>
<feature type="domain" description="RNA polymerase sigma-70 region 2" evidence="6">
    <location>
        <begin position="46"/>
        <end position="109"/>
    </location>
</feature>
<dbReference type="Pfam" id="PF04542">
    <property type="entry name" value="Sigma70_r2"/>
    <property type="match status" value="1"/>
</dbReference>
<protein>
    <submittedName>
        <fullName evidence="8">Sigma-70 family RNA polymerase sigma factor</fullName>
    </submittedName>
</protein>
<dbReference type="Proteomes" id="UP000739538">
    <property type="component" value="Unassembled WGS sequence"/>
</dbReference>
<dbReference type="GO" id="GO:0016987">
    <property type="term" value="F:sigma factor activity"/>
    <property type="evidence" value="ECO:0007669"/>
    <property type="project" value="UniProtKB-KW"/>
</dbReference>
<dbReference type="InterPro" id="IPR039425">
    <property type="entry name" value="RNA_pol_sigma-70-like"/>
</dbReference>
<dbReference type="InterPro" id="IPR013249">
    <property type="entry name" value="RNA_pol_sigma70_r4_t2"/>
</dbReference>
<dbReference type="PANTHER" id="PTHR43133">
    <property type="entry name" value="RNA POLYMERASE ECF-TYPE SIGMA FACTO"/>
    <property type="match status" value="1"/>
</dbReference>
<dbReference type="Gene3D" id="1.10.10.10">
    <property type="entry name" value="Winged helix-like DNA-binding domain superfamily/Winged helix DNA-binding domain"/>
    <property type="match status" value="1"/>
</dbReference>
<evidence type="ECO:0000259" key="6">
    <source>
        <dbReference type="Pfam" id="PF04542"/>
    </source>
</evidence>
<dbReference type="InterPro" id="IPR007627">
    <property type="entry name" value="RNA_pol_sigma70_r2"/>
</dbReference>
<dbReference type="InterPro" id="IPR013325">
    <property type="entry name" value="RNA_pol_sigma_r2"/>
</dbReference>